<proteinExistence type="predicted"/>
<sequence length="113" mass="12654">MRPMVYAFHPFGLSRPHPDGVMGYRGEGRLICFNTIKVDLLQYYYGVGRKPYHVHSVTEALQAQVQDVTDIAQHHVATQLSIFTLGSSAVGIKLKDSVVQLSTPYQSFPTPLY</sequence>
<keyword evidence="2" id="KW-1185">Reference proteome</keyword>
<dbReference type="HOGENOM" id="CLU_2136841_0_0_1"/>
<dbReference type="Proteomes" id="UP000017836">
    <property type="component" value="Unassembled WGS sequence"/>
</dbReference>
<protein>
    <submittedName>
        <fullName evidence="1">Uncharacterized protein</fullName>
    </submittedName>
</protein>
<evidence type="ECO:0000313" key="2">
    <source>
        <dbReference type="Proteomes" id="UP000017836"/>
    </source>
</evidence>
<organism evidence="1 2">
    <name type="scientific">Amborella trichopoda</name>
    <dbReference type="NCBI Taxonomy" id="13333"/>
    <lineage>
        <taxon>Eukaryota</taxon>
        <taxon>Viridiplantae</taxon>
        <taxon>Streptophyta</taxon>
        <taxon>Embryophyta</taxon>
        <taxon>Tracheophyta</taxon>
        <taxon>Spermatophyta</taxon>
        <taxon>Magnoliopsida</taxon>
        <taxon>Amborellales</taxon>
        <taxon>Amborellaceae</taxon>
        <taxon>Amborella</taxon>
    </lineage>
</organism>
<dbReference type="AlphaFoldDB" id="U5CRN8"/>
<gene>
    <name evidence="1" type="ORF">AMTR_s00039p00206600</name>
</gene>
<dbReference type="EMBL" id="KI392495">
    <property type="protein sequence ID" value="ERN15886.1"/>
    <property type="molecule type" value="Genomic_DNA"/>
</dbReference>
<dbReference type="Gramene" id="ERN15886">
    <property type="protein sequence ID" value="ERN15886"/>
    <property type="gene ID" value="AMTR_s00039p00206600"/>
</dbReference>
<reference evidence="2" key="1">
    <citation type="journal article" date="2013" name="Science">
        <title>The Amborella genome and the evolution of flowering plants.</title>
        <authorList>
            <consortium name="Amborella Genome Project"/>
        </authorList>
    </citation>
    <scope>NUCLEOTIDE SEQUENCE [LARGE SCALE GENOMIC DNA]</scope>
</reference>
<name>U5CRN8_AMBTC</name>
<evidence type="ECO:0000313" key="1">
    <source>
        <dbReference type="EMBL" id="ERN15886.1"/>
    </source>
</evidence>
<accession>U5CRN8</accession>